<dbReference type="AlphaFoldDB" id="A0A2S2Q344"/>
<dbReference type="EMBL" id="GGMS01002419">
    <property type="protein sequence ID" value="MBY71622.1"/>
    <property type="molecule type" value="Transcribed_RNA"/>
</dbReference>
<keyword evidence="1" id="KW-1133">Transmembrane helix</keyword>
<protein>
    <submittedName>
        <fullName evidence="2">Uncharacterized protein</fullName>
    </submittedName>
</protein>
<accession>A0A2S2Q344</accession>
<sequence length="104" mass="12142">MPRRRIALAVRGHMSARGHDRETYHYEQTYHAHVYRVTPPLALDALTGVITRTLLLLLLLFHVFSNTMLQRYCCRRSLHTVLAIIVDAFLLSRHFYTPRTVPVD</sequence>
<organism evidence="2">
    <name type="scientific">Sipha flava</name>
    <name type="common">yellow sugarcane aphid</name>
    <dbReference type="NCBI Taxonomy" id="143950"/>
    <lineage>
        <taxon>Eukaryota</taxon>
        <taxon>Metazoa</taxon>
        <taxon>Ecdysozoa</taxon>
        <taxon>Arthropoda</taxon>
        <taxon>Hexapoda</taxon>
        <taxon>Insecta</taxon>
        <taxon>Pterygota</taxon>
        <taxon>Neoptera</taxon>
        <taxon>Paraneoptera</taxon>
        <taxon>Hemiptera</taxon>
        <taxon>Sternorrhyncha</taxon>
        <taxon>Aphidomorpha</taxon>
        <taxon>Aphidoidea</taxon>
        <taxon>Aphididae</taxon>
        <taxon>Sipha</taxon>
    </lineage>
</organism>
<evidence type="ECO:0000256" key="1">
    <source>
        <dbReference type="SAM" id="Phobius"/>
    </source>
</evidence>
<gene>
    <name evidence="2" type="ORF">g.50072</name>
</gene>
<feature type="transmembrane region" description="Helical" evidence="1">
    <location>
        <begin position="77"/>
        <end position="96"/>
    </location>
</feature>
<keyword evidence="1" id="KW-0812">Transmembrane</keyword>
<evidence type="ECO:0000313" key="2">
    <source>
        <dbReference type="EMBL" id="MBY71622.1"/>
    </source>
</evidence>
<proteinExistence type="predicted"/>
<name>A0A2S2Q344_9HEMI</name>
<keyword evidence="1" id="KW-0472">Membrane</keyword>
<feature type="transmembrane region" description="Helical" evidence="1">
    <location>
        <begin position="45"/>
        <end position="65"/>
    </location>
</feature>
<reference evidence="2" key="1">
    <citation type="submission" date="2018-04" db="EMBL/GenBank/DDBJ databases">
        <title>Transcriptome assembly of Sipha flava.</title>
        <authorList>
            <person name="Scully E.D."/>
            <person name="Geib S.M."/>
            <person name="Palmer N.A."/>
            <person name="Koch K."/>
            <person name="Bradshaw J."/>
            <person name="Heng-Moss T."/>
            <person name="Sarath G."/>
        </authorList>
    </citation>
    <scope>NUCLEOTIDE SEQUENCE</scope>
</reference>